<evidence type="ECO:0000313" key="2">
    <source>
        <dbReference type="EMBL" id="MPL67374.1"/>
    </source>
</evidence>
<dbReference type="AlphaFoldDB" id="A0A644TKD0"/>
<feature type="domain" description="GIY-YIG" evidence="1">
    <location>
        <begin position="203"/>
        <end position="290"/>
    </location>
</feature>
<sequence length="293" mass="32891">MEFNDILRGAGIDPAEVGLILHKPGDPHLRRMVCHIAADRPDLFAAYQGTHAAVQEATLKARRIAASFVMAESGQLTFVGLYQQTGWQDLSAEALDVRPDMQALQRLTGEWRFRQQATENGRQAWALFRLPPMPALAELGGRLVVADPGQRNYLRRAETTPLPVLEIRRNPSLSPEMPAWDRLVLGAEDLADLPRSWAIRLADWRGVYLLLDRRDGQRYVGSAYGAENLLGRWRAHVAHDTGVTAELGKRPTDLFLFSILELLTHTAAPEQVLAAEESWKLRLHTRPFGLNRN</sequence>
<evidence type="ECO:0000259" key="1">
    <source>
        <dbReference type="PROSITE" id="PS50164"/>
    </source>
</evidence>
<organism evidence="2">
    <name type="scientific">bioreactor metagenome</name>
    <dbReference type="NCBI Taxonomy" id="1076179"/>
    <lineage>
        <taxon>unclassified sequences</taxon>
        <taxon>metagenomes</taxon>
        <taxon>ecological metagenomes</taxon>
    </lineage>
</organism>
<comment type="caution">
    <text evidence="2">The sequence shown here is derived from an EMBL/GenBank/DDBJ whole genome shotgun (WGS) entry which is preliminary data.</text>
</comment>
<gene>
    <name evidence="2" type="ORF">SDC9_13065</name>
</gene>
<dbReference type="EMBL" id="VSSQ01000036">
    <property type="protein sequence ID" value="MPL67374.1"/>
    <property type="molecule type" value="Genomic_DNA"/>
</dbReference>
<dbReference type="InterPro" id="IPR035901">
    <property type="entry name" value="GIY-YIG_endonuc_sf"/>
</dbReference>
<name>A0A644TKD0_9ZZZZ</name>
<dbReference type="Gene3D" id="3.40.1440.10">
    <property type="entry name" value="GIY-YIG endonuclease"/>
    <property type="match status" value="1"/>
</dbReference>
<dbReference type="InterPro" id="IPR000305">
    <property type="entry name" value="GIY-YIG_endonuc"/>
</dbReference>
<protein>
    <recommendedName>
        <fullName evidence="1">GIY-YIG domain-containing protein</fullName>
    </recommendedName>
</protein>
<proteinExistence type="predicted"/>
<dbReference type="PROSITE" id="PS50164">
    <property type="entry name" value="GIY_YIG"/>
    <property type="match status" value="1"/>
</dbReference>
<dbReference type="CDD" id="cd10446">
    <property type="entry name" value="GIY-YIG_unchar_1"/>
    <property type="match status" value="1"/>
</dbReference>
<dbReference type="SUPFAM" id="SSF82771">
    <property type="entry name" value="GIY-YIG endonuclease"/>
    <property type="match status" value="1"/>
</dbReference>
<reference evidence="2" key="1">
    <citation type="submission" date="2019-08" db="EMBL/GenBank/DDBJ databases">
        <authorList>
            <person name="Kucharzyk K."/>
            <person name="Murdoch R.W."/>
            <person name="Higgins S."/>
            <person name="Loffler F."/>
        </authorList>
    </citation>
    <scope>NUCLEOTIDE SEQUENCE</scope>
</reference>
<accession>A0A644TKD0</accession>